<comment type="caution">
    <text evidence="9">The sequence shown here is derived from an EMBL/GenBank/DDBJ whole genome shotgun (WGS) entry which is preliminary data.</text>
</comment>
<dbReference type="GO" id="GO:0005886">
    <property type="term" value="C:plasma membrane"/>
    <property type="evidence" value="ECO:0007669"/>
    <property type="project" value="TreeGrafter"/>
</dbReference>
<dbReference type="GO" id="GO:0016757">
    <property type="term" value="F:glycosyltransferase activity"/>
    <property type="evidence" value="ECO:0007669"/>
    <property type="project" value="UniProtKB-KW"/>
</dbReference>
<dbReference type="Pfam" id="PF00535">
    <property type="entry name" value="Glycos_transf_2"/>
    <property type="match status" value="1"/>
</dbReference>
<dbReference type="Gene3D" id="3.90.550.10">
    <property type="entry name" value="Spore Coat Polysaccharide Biosynthesis Protein SpsA, Chain A"/>
    <property type="match status" value="1"/>
</dbReference>
<keyword evidence="10" id="KW-1185">Reference proteome</keyword>
<evidence type="ECO:0000256" key="7">
    <source>
        <dbReference type="SAM" id="Phobius"/>
    </source>
</evidence>
<comment type="subcellular location">
    <subcellularLocation>
        <location evidence="1">Membrane</location>
        <topology evidence="1">Multi-pass membrane protein</topology>
    </subcellularLocation>
</comment>
<dbReference type="PANTHER" id="PTHR48090:SF1">
    <property type="entry name" value="PROPHAGE BACTOPRENOL GLUCOSYL TRANSFERASE HOMOLOG"/>
    <property type="match status" value="1"/>
</dbReference>
<protein>
    <submittedName>
        <fullName evidence="9">Glycosyltransferase</fullName>
    </submittedName>
</protein>
<dbReference type="AlphaFoldDB" id="A0A3S0HP36"/>
<name>A0A3S0HP36_9BACT</name>
<feature type="domain" description="Glycosyltransferase 2-like" evidence="8">
    <location>
        <begin position="15"/>
        <end position="177"/>
    </location>
</feature>
<evidence type="ECO:0000256" key="6">
    <source>
        <dbReference type="ARBA" id="ARBA00023136"/>
    </source>
</evidence>
<feature type="transmembrane region" description="Helical" evidence="7">
    <location>
        <begin position="245"/>
        <end position="266"/>
    </location>
</feature>
<proteinExistence type="predicted"/>
<keyword evidence="2" id="KW-0328">Glycosyltransferase</keyword>
<keyword evidence="3 9" id="KW-0808">Transferase</keyword>
<feature type="transmembrane region" description="Helical" evidence="7">
    <location>
        <begin position="278"/>
        <end position="299"/>
    </location>
</feature>
<dbReference type="OrthoDB" id="9807778at2"/>
<evidence type="ECO:0000256" key="4">
    <source>
        <dbReference type="ARBA" id="ARBA00022692"/>
    </source>
</evidence>
<keyword evidence="4 7" id="KW-0812">Transmembrane</keyword>
<dbReference type="CDD" id="cd04187">
    <property type="entry name" value="DPM1_like_bac"/>
    <property type="match status" value="1"/>
</dbReference>
<organism evidence="9 10">
    <name type="scientific">Hymenobacter gummosus</name>
    <dbReference type="NCBI Taxonomy" id="1776032"/>
    <lineage>
        <taxon>Bacteria</taxon>
        <taxon>Pseudomonadati</taxon>
        <taxon>Bacteroidota</taxon>
        <taxon>Cytophagia</taxon>
        <taxon>Cytophagales</taxon>
        <taxon>Hymenobacteraceae</taxon>
        <taxon>Hymenobacter</taxon>
    </lineage>
</organism>
<reference evidence="9 10" key="1">
    <citation type="submission" date="2018-12" db="EMBL/GenBank/DDBJ databases">
        <title>Hymenobacter gummosus sp. nov., isolated from a spring.</title>
        <authorList>
            <person name="Nie L."/>
        </authorList>
    </citation>
    <scope>NUCLEOTIDE SEQUENCE [LARGE SCALE GENOMIC DNA]</scope>
    <source>
        <strain evidence="9 10">KCTC 52166</strain>
    </source>
</reference>
<dbReference type="InterPro" id="IPR050256">
    <property type="entry name" value="Glycosyltransferase_2"/>
</dbReference>
<evidence type="ECO:0000256" key="2">
    <source>
        <dbReference type="ARBA" id="ARBA00022676"/>
    </source>
</evidence>
<gene>
    <name evidence="9" type="ORF">EJV47_08205</name>
</gene>
<evidence type="ECO:0000256" key="5">
    <source>
        <dbReference type="ARBA" id="ARBA00022989"/>
    </source>
</evidence>
<dbReference type="Proteomes" id="UP000282184">
    <property type="component" value="Unassembled WGS sequence"/>
</dbReference>
<evidence type="ECO:0000313" key="10">
    <source>
        <dbReference type="Proteomes" id="UP000282184"/>
    </source>
</evidence>
<dbReference type="PANTHER" id="PTHR48090">
    <property type="entry name" value="UNDECAPRENYL-PHOSPHATE 4-DEOXY-4-FORMAMIDO-L-ARABINOSE TRANSFERASE-RELATED"/>
    <property type="match status" value="1"/>
</dbReference>
<dbReference type="SUPFAM" id="SSF53448">
    <property type="entry name" value="Nucleotide-diphospho-sugar transferases"/>
    <property type="match status" value="1"/>
</dbReference>
<sequence length="326" mass="35882">MPDSLPAAAPRPLLSIVSPVYQGAALLDELVARLHAAARRLTPEYEIVLVDDGSPDAAWPHIQRLAAADGRVRGLRLTRNFGQHRALTAGFDYCRGEWVAVLDCDLQDPPEALPELLQHARQHGADYVVARRGDAHAADAWWRRASSRLFYRVLSGLTGVAQDPAVGNFGVYHRRVIDAVRRLPERNRFFPVMVRWVGMRGSSLTVPRAPRPAGRSAYSLGRRLNLALDVLLAWSDRPLRLTVQFGLGISALALVLGLLTIVRFLLGQITVAGYTSLVLLMCFFCGLIITVLGMVGLYVGQTFEEAKQRPLYLVDETTEAGRLGGE</sequence>
<dbReference type="InterPro" id="IPR001173">
    <property type="entry name" value="Glyco_trans_2-like"/>
</dbReference>
<dbReference type="InterPro" id="IPR029044">
    <property type="entry name" value="Nucleotide-diphossugar_trans"/>
</dbReference>
<keyword evidence="6 7" id="KW-0472">Membrane</keyword>
<dbReference type="RefSeq" id="WP_126692678.1">
    <property type="nucleotide sequence ID" value="NZ_RXOF01000004.1"/>
</dbReference>
<accession>A0A3S0HP36</accession>
<evidence type="ECO:0000256" key="3">
    <source>
        <dbReference type="ARBA" id="ARBA00022679"/>
    </source>
</evidence>
<dbReference type="EMBL" id="RXOF01000004">
    <property type="protein sequence ID" value="RTQ50610.1"/>
    <property type="molecule type" value="Genomic_DNA"/>
</dbReference>
<evidence type="ECO:0000256" key="1">
    <source>
        <dbReference type="ARBA" id="ARBA00004141"/>
    </source>
</evidence>
<keyword evidence="5 7" id="KW-1133">Transmembrane helix</keyword>
<evidence type="ECO:0000259" key="8">
    <source>
        <dbReference type="Pfam" id="PF00535"/>
    </source>
</evidence>
<evidence type="ECO:0000313" key="9">
    <source>
        <dbReference type="EMBL" id="RTQ50610.1"/>
    </source>
</evidence>